<dbReference type="InterPro" id="IPR011075">
    <property type="entry name" value="TetR_C"/>
</dbReference>
<evidence type="ECO:0000256" key="4">
    <source>
        <dbReference type="PROSITE-ProRule" id="PRU00335"/>
    </source>
</evidence>
<dbReference type="PROSITE" id="PS50977">
    <property type="entry name" value="HTH_TETR_2"/>
    <property type="match status" value="1"/>
</dbReference>
<dbReference type="EMBL" id="FZNR01000018">
    <property type="protein sequence ID" value="SNS56848.1"/>
    <property type="molecule type" value="Genomic_DNA"/>
</dbReference>
<keyword evidence="2 4" id="KW-0238">DNA-binding</keyword>
<dbReference type="InterPro" id="IPR009057">
    <property type="entry name" value="Homeodomain-like_sf"/>
</dbReference>
<evidence type="ECO:0000313" key="7">
    <source>
        <dbReference type="Proteomes" id="UP000198415"/>
    </source>
</evidence>
<evidence type="ECO:0000259" key="5">
    <source>
        <dbReference type="PROSITE" id="PS50977"/>
    </source>
</evidence>
<dbReference type="InterPro" id="IPR001647">
    <property type="entry name" value="HTH_TetR"/>
</dbReference>
<gene>
    <name evidence="6" type="ORF">SAMN06264365_118104</name>
</gene>
<dbReference type="RefSeq" id="WP_089297336.1">
    <property type="nucleotide sequence ID" value="NZ_FZNR01000018.1"/>
</dbReference>
<reference evidence="6 7" key="1">
    <citation type="submission" date="2017-06" db="EMBL/GenBank/DDBJ databases">
        <authorList>
            <person name="Kim H.J."/>
            <person name="Triplett B.A."/>
        </authorList>
    </citation>
    <scope>NUCLEOTIDE SEQUENCE [LARGE SCALE GENOMIC DNA]</scope>
    <source>
        <strain evidence="6 7">DSM 43151</strain>
    </source>
</reference>
<proteinExistence type="predicted"/>
<dbReference type="Proteomes" id="UP000198415">
    <property type="component" value="Unassembled WGS sequence"/>
</dbReference>
<name>A0A239FJW1_9ACTN</name>
<evidence type="ECO:0000256" key="2">
    <source>
        <dbReference type="ARBA" id="ARBA00023125"/>
    </source>
</evidence>
<dbReference type="GO" id="GO:0003700">
    <property type="term" value="F:DNA-binding transcription factor activity"/>
    <property type="evidence" value="ECO:0007669"/>
    <property type="project" value="TreeGrafter"/>
</dbReference>
<evidence type="ECO:0000256" key="3">
    <source>
        <dbReference type="ARBA" id="ARBA00023163"/>
    </source>
</evidence>
<dbReference type="Pfam" id="PF00440">
    <property type="entry name" value="TetR_N"/>
    <property type="match status" value="1"/>
</dbReference>
<dbReference type="SUPFAM" id="SSF46689">
    <property type="entry name" value="Homeodomain-like"/>
    <property type="match status" value="1"/>
</dbReference>
<dbReference type="GO" id="GO:0000976">
    <property type="term" value="F:transcription cis-regulatory region binding"/>
    <property type="evidence" value="ECO:0007669"/>
    <property type="project" value="TreeGrafter"/>
</dbReference>
<dbReference type="PRINTS" id="PR00455">
    <property type="entry name" value="HTHTETR"/>
</dbReference>
<dbReference type="PANTHER" id="PTHR30055">
    <property type="entry name" value="HTH-TYPE TRANSCRIPTIONAL REGULATOR RUTR"/>
    <property type="match status" value="1"/>
</dbReference>
<dbReference type="InterPro" id="IPR036271">
    <property type="entry name" value="Tet_transcr_reg_TetR-rel_C_sf"/>
</dbReference>
<dbReference type="InterPro" id="IPR050109">
    <property type="entry name" value="HTH-type_TetR-like_transc_reg"/>
</dbReference>
<dbReference type="AlphaFoldDB" id="A0A239FJW1"/>
<dbReference type="SUPFAM" id="SSF48498">
    <property type="entry name" value="Tetracyclin repressor-like, C-terminal domain"/>
    <property type="match status" value="1"/>
</dbReference>
<evidence type="ECO:0000313" key="6">
    <source>
        <dbReference type="EMBL" id="SNS56848.1"/>
    </source>
</evidence>
<dbReference type="Gene3D" id="1.10.10.60">
    <property type="entry name" value="Homeodomain-like"/>
    <property type="match status" value="1"/>
</dbReference>
<feature type="domain" description="HTH tetR-type" evidence="5">
    <location>
        <begin position="18"/>
        <end position="78"/>
    </location>
</feature>
<dbReference type="Gene3D" id="1.10.357.10">
    <property type="entry name" value="Tetracycline Repressor, domain 2"/>
    <property type="match status" value="1"/>
</dbReference>
<dbReference type="Pfam" id="PF16859">
    <property type="entry name" value="TetR_C_11"/>
    <property type="match status" value="1"/>
</dbReference>
<keyword evidence="1" id="KW-0805">Transcription regulation</keyword>
<sequence>MQDHSRLQGVRRPGGRTARTRAAVLEAAMAELAEKGYAGTRIEQIAARAGVALSTVYRRWGNLDGLIQDLVNDITVEQPIPDSGALESDLAAVGRIIVGLHRHPVHRPWMDALIMTAIREPGSRLLLSETIQARIRRAAVVVERAVERGEIPADTCADEVIRMLAAPFYYRMYVSGEPVTDDLAGLSAARVMAAVRAGAVRDPGAAPR</sequence>
<organism evidence="6 7">
    <name type="scientific">Actinoplanes regularis</name>
    <dbReference type="NCBI Taxonomy" id="52697"/>
    <lineage>
        <taxon>Bacteria</taxon>
        <taxon>Bacillati</taxon>
        <taxon>Actinomycetota</taxon>
        <taxon>Actinomycetes</taxon>
        <taxon>Micromonosporales</taxon>
        <taxon>Micromonosporaceae</taxon>
        <taxon>Actinoplanes</taxon>
    </lineage>
</organism>
<protein>
    <submittedName>
        <fullName evidence="6">Transcriptional regulator, TetR family</fullName>
    </submittedName>
</protein>
<keyword evidence="7" id="KW-1185">Reference proteome</keyword>
<feature type="DNA-binding region" description="H-T-H motif" evidence="4">
    <location>
        <begin position="41"/>
        <end position="60"/>
    </location>
</feature>
<evidence type="ECO:0000256" key="1">
    <source>
        <dbReference type="ARBA" id="ARBA00023015"/>
    </source>
</evidence>
<dbReference type="PANTHER" id="PTHR30055:SF148">
    <property type="entry name" value="TETR-FAMILY TRANSCRIPTIONAL REGULATOR"/>
    <property type="match status" value="1"/>
</dbReference>
<keyword evidence="3" id="KW-0804">Transcription</keyword>
<accession>A0A239FJW1</accession>
<dbReference type="OrthoDB" id="9796019at2"/>